<comment type="similarity">
    <text evidence="1">Belongs to the UPF0177 family.</text>
</comment>
<keyword evidence="4" id="KW-0378">Hydrolase</keyword>
<dbReference type="RefSeq" id="WP_220728613.1">
    <property type="nucleotide sequence ID" value="NZ_BPLM01000019.1"/>
</dbReference>
<evidence type="ECO:0000256" key="1">
    <source>
        <dbReference type="ARBA" id="ARBA00009067"/>
    </source>
</evidence>
<keyword evidence="5" id="KW-1185">Reference proteome</keyword>
<keyword evidence="2" id="KW-0472">Membrane</keyword>
<feature type="transmembrane region" description="Helical" evidence="2">
    <location>
        <begin position="88"/>
        <end position="109"/>
    </location>
</feature>
<feature type="transmembrane region" description="Helical" evidence="2">
    <location>
        <begin position="166"/>
        <end position="193"/>
    </location>
</feature>
<keyword evidence="2" id="KW-0812">Transmembrane</keyword>
<proteinExistence type="inferred from homology"/>
<dbReference type="Pfam" id="PF02517">
    <property type="entry name" value="Rce1-like"/>
    <property type="match status" value="1"/>
</dbReference>
<feature type="transmembrane region" description="Helical" evidence="2">
    <location>
        <begin position="129"/>
        <end position="146"/>
    </location>
</feature>
<name>A0ABT0I2I1_9LACO</name>
<protein>
    <submittedName>
        <fullName evidence="4">CPBP family intramembrane metalloprotease</fullName>
    </submittedName>
</protein>
<organism evidence="4 5">
    <name type="scientific">Apilactobacillus xinyiensis</name>
    <dbReference type="NCBI Taxonomy" id="2841032"/>
    <lineage>
        <taxon>Bacteria</taxon>
        <taxon>Bacillati</taxon>
        <taxon>Bacillota</taxon>
        <taxon>Bacilli</taxon>
        <taxon>Lactobacillales</taxon>
        <taxon>Lactobacillaceae</taxon>
        <taxon>Apilactobacillus</taxon>
    </lineage>
</organism>
<dbReference type="PANTHER" id="PTHR36435">
    <property type="entry name" value="SLR1288 PROTEIN"/>
    <property type="match status" value="1"/>
</dbReference>
<accession>A0ABT0I2I1</accession>
<dbReference type="EMBL" id="JAJIAO010000005">
    <property type="protein sequence ID" value="MCK8624935.1"/>
    <property type="molecule type" value="Genomic_DNA"/>
</dbReference>
<evidence type="ECO:0000259" key="3">
    <source>
        <dbReference type="Pfam" id="PF02517"/>
    </source>
</evidence>
<dbReference type="Proteomes" id="UP001522905">
    <property type="component" value="Unassembled WGS sequence"/>
</dbReference>
<dbReference type="InterPro" id="IPR003675">
    <property type="entry name" value="Rce1/LyrA-like_dom"/>
</dbReference>
<dbReference type="PANTHER" id="PTHR36435:SF1">
    <property type="entry name" value="CAAX AMINO TERMINAL PROTEASE FAMILY PROTEIN"/>
    <property type="match status" value="1"/>
</dbReference>
<sequence>MDNKRLSGSERLRNILVFFGMFCLVAEGFQFIPLVFIKKNSDIVNNIIAIFFYFAMYGILIWLALTCYQKYGRHSIKQRFSGYEFKTAVVFVGISLIIEFILSFMNITIYNQNISNNQKSIDSIMGQNTVTLILMLFGAIILSPILEELVLRGILMDTVFQPTAKWLPIIVSGGLFSLGHAPGFNIFFILTYFEMGFFMAYVYQKTGNIKANIAMHMMNNFIASIGTIITIIQK</sequence>
<evidence type="ECO:0000256" key="2">
    <source>
        <dbReference type="SAM" id="Phobius"/>
    </source>
</evidence>
<gene>
    <name evidence="4" type="ORF">LNP07_05325</name>
</gene>
<keyword evidence="4" id="KW-0645">Protease</keyword>
<reference evidence="4 5" key="1">
    <citation type="submission" date="2021-11" db="EMBL/GenBank/DDBJ databases">
        <title>Comparative genomics of bee honey and flower isolates.</title>
        <authorList>
            <person name="Bechtner J.D."/>
            <person name="Gallus M.K."/>
            <person name="Ehrmann M."/>
        </authorList>
    </citation>
    <scope>NUCLEOTIDE SEQUENCE [LARGE SCALE GENOMIC DNA]</scope>
    <source>
        <strain evidence="4 5">M161</strain>
    </source>
</reference>
<evidence type="ECO:0000313" key="4">
    <source>
        <dbReference type="EMBL" id="MCK8624935.1"/>
    </source>
</evidence>
<comment type="caution">
    <text evidence="4">The sequence shown here is derived from an EMBL/GenBank/DDBJ whole genome shotgun (WGS) entry which is preliminary data.</text>
</comment>
<keyword evidence="2" id="KW-1133">Transmembrane helix</keyword>
<evidence type="ECO:0000313" key="5">
    <source>
        <dbReference type="Proteomes" id="UP001522905"/>
    </source>
</evidence>
<feature type="domain" description="CAAX prenyl protease 2/Lysostaphin resistance protein A-like" evidence="3">
    <location>
        <begin position="131"/>
        <end position="222"/>
    </location>
</feature>
<dbReference type="InterPro" id="IPR052710">
    <property type="entry name" value="CAAX_protease"/>
</dbReference>
<feature type="transmembrane region" description="Helical" evidence="2">
    <location>
        <begin position="43"/>
        <end position="68"/>
    </location>
</feature>
<dbReference type="GO" id="GO:0008237">
    <property type="term" value="F:metallopeptidase activity"/>
    <property type="evidence" value="ECO:0007669"/>
    <property type="project" value="UniProtKB-KW"/>
</dbReference>
<feature type="transmembrane region" description="Helical" evidence="2">
    <location>
        <begin position="12"/>
        <end position="37"/>
    </location>
</feature>
<feature type="transmembrane region" description="Helical" evidence="2">
    <location>
        <begin position="213"/>
        <end position="232"/>
    </location>
</feature>
<keyword evidence="4" id="KW-0482">Metalloprotease</keyword>